<gene>
    <name evidence="1" type="ORF">FTJAE_7474</name>
</gene>
<dbReference type="Proteomes" id="UP000530670">
    <property type="component" value="Unassembled WGS sequence"/>
</dbReference>
<sequence>MSFEKALDVVVRRQSSRQLDPDIADRVIDEMMSSAILSVSCEDQILTAPVALSCIGACLVASSSEKAETSKVPISWGYCPTARESQAYMSDIKEYVDECYSTSKEIDDDFAVWLRFAQELNTAWAEQNSTVADRSVASNLKKATEECCLTQTEEAVKVAKKIAGDLGKTLDAATVTYTKASDNLPTGWEILRQQVVSGLSEGLTTALNQAIPTLVDNLDPIAKAKAAAGGGQSKQPPAVEARDPAYAQLARDLYLFDALYRILNSPSGVDWKSTEVTKEQPKSVISFILTMLDDSLTSFSKLESNRAPNRTENLYESKKASSGFSYQKPDKDDPMVKKWQEVFETLYSDIYALNTKARQLPGNPANPADQTVQISAKMQQAQLLVDTATKQLTTASETLKVTTEAYKEASKQLLEQHTVLANIKAEFTKLTKENMALDDIKVILVQCIKLIINIKLQITNLVRFLSAIATIIDVFVSKTITNFLKTVSIAVSSDPVALENGKVGNYSLLDAEQTMVYQGALTISAYFSLFADVGTMWRDVSSGHIFPGISLVERISASTNEPGEMERNVKILDDWSDNALLRIREICKAKEEEILKGMYERIEDVASTIKQLPAGTVPGQIQSVVEKTAKEVEEVTMKEIEVAAEYKPINCPSLVSPRAKKL</sequence>
<keyword evidence="2" id="KW-1185">Reference proteome</keyword>
<dbReference type="OrthoDB" id="5406275at2759"/>
<organism evidence="1 2">
    <name type="scientific">Fusarium tjaetaba</name>
    <dbReference type="NCBI Taxonomy" id="1567544"/>
    <lineage>
        <taxon>Eukaryota</taxon>
        <taxon>Fungi</taxon>
        <taxon>Dikarya</taxon>
        <taxon>Ascomycota</taxon>
        <taxon>Pezizomycotina</taxon>
        <taxon>Sordariomycetes</taxon>
        <taxon>Hypocreomycetidae</taxon>
        <taxon>Hypocreales</taxon>
        <taxon>Nectriaceae</taxon>
        <taxon>Fusarium</taxon>
        <taxon>Fusarium fujikuroi species complex</taxon>
    </lineage>
</organism>
<dbReference type="EMBL" id="JAAQRI010000152">
    <property type="protein sequence ID" value="KAF5632495.1"/>
    <property type="molecule type" value="Genomic_DNA"/>
</dbReference>
<dbReference type="GeneID" id="59306465"/>
<protein>
    <submittedName>
        <fullName evidence="1">Uncharacterized protein</fullName>
    </submittedName>
</protein>
<accession>A0A8H5VS42</accession>
<evidence type="ECO:0000313" key="2">
    <source>
        <dbReference type="Proteomes" id="UP000530670"/>
    </source>
</evidence>
<name>A0A8H5VS42_9HYPO</name>
<dbReference type="PANTHER" id="PTHR33488">
    <property type="entry name" value="ZGC:162509"/>
    <property type="match status" value="1"/>
</dbReference>
<dbReference type="AlphaFoldDB" id="A0A8H5VS42"/>
<comment type="caution">
    <text evidence="1">The sequence shown here is derived from an EMBL/GenBank/DDBJ whole genome shotgun (WGS) entry which is preliminary data.</text>
</comment>
<proteinExistence type="predicted"/>
<evidence type="ECO:0000313" key="1">
    <source>
        <dbReference type="EMBL" id="KAF5632495.1"/>
    </source>
</evidence>
<reference evidence="1 2" key="1">
    <citation type="submission" date="2020-05" db="EMBL/GenBank/DDBJ databases">
        <title>Identification and distribution of gene clusters putatively required for synthesis of sphingolipid metabolism inhibitors in phylogenetically diverse species of the filamentous fungus Fusarium.</title>
        <authorList>
            <person name="Kim H.-S."/>
            <person name="Busman M."/>
            <person name="Brown D.W."/>
            <person name="Divon H."/>
            <person name="Uhlig S."/>
            <person name="Proctor R.H."/>
        </authorList>
    </citation>
    <scope>NUCLEOTIDE SEQUENCE [LARGE SCALE GENOMIC DNA]</scope>
    <source>
        <strain evidence="1 2">NRRL 66243</strain>
    </source>
</reference>
<dbReference type="RefSeq" id="XP_037205441.1">
    <property type="nucleotide sequence ID" value="XM_037354195.1"/>
</dbReference>
<dbReference type="PANTHER" id="PTHR33488:SF2">
    <property type="entry name" value="EARLY ENDOSOME ANTIGEN 1-LIKE"/>
    <property type="match status" value="1"/>
</dbReference>